<dbReference type="OrthoDB" id="75169at2759"/>
<evidence type="ECO:0000313" key="4">
    <source>
        <dbReference type="Proteomes" id="UP000310158"/>
    </source>
</evidence>
<proteinExistence type="inferred from homology"/>
<dbReference type="EMBL" id="SGPL01000311">
    <property type="protein sequence ID" value="THH13978.1"/>
    <property type="molecule type" value="Genomic_DNA"/>
</dbReference>
<keyword evidence="4" id="KW-1185">Reference proteome</keyword>
<protein>
    <submittedName>
        <fullName evidence="3">Uncharacterized protein</fullName>
    </submittedName>
</protein>
<dbReference type="InterPro" id="IPR003719">
    <property type="entry name" value="Phenazine_PhzF-like"/>
</dbReference>
<dbReference type="SUPFAM" id="SSF54506">
    <property type="entry name" value="Diaminopimelate epimerase-like"/>
    <property type="match status" value="1"/>
</dbReference>
<dbReference type="NCBIfam" id="TIGR00654">
    <property type="entry name" value="PhzF_family"/>
    <property type="match status" value="1"/>
</dbReference>
<dbReference type="Gene3D" id="3.10.310.10">
    <property type="entry name" value="Diaminopimelate Epimerase, Chain A, domain 1"/>
    <property type="match status" value="2"/>
</dbReference>
<dbReference type="GO" id="GO:0005737">
    <property type="term" value="C:cytoplasm"/>
    <property type="evidence" value="ECO:0007669"/>
    <property type="project" value="TreeGrafter"/>
</dbReference>
<dbReference type="AlphaFoldDB" id="A0A4S4LQV1"/>
<comment type="caution">
    <text evidence="3">The sequence shown here is derived from an EMBL/GenBank/DDBJ whole genome shotgun (WGS) entry which is preliminary data.</text>
</comment>
<organism evidence="3 4">
    <name type="scientific">Bondarzewia mesenterica</name>
    <dbReference type="NCBI Taxonomy" id="1095465"/>
    <lineage>
        <taxon>Eukaryota</taxon>
        <taxon>Fungi</taxon>
        <taxon>Dikarya</taxon>
        <taxon>Basidiomycota</taxon>
        <taxon>Agaricomycotina</taxon>
        <taxon>Agaricomycetes</taxon>
        <taxon>Russulales</taxon>
        <taxon>Bondarzewiaceae</taxon>
        <taxon>Bondarzewia</taxon>
    </lineage>
</organism>
<dbReference type="Proteomes" id="UP000310158">
    <property type="component" value="Unassembled WGS sequence"/>
</dbReference>
<sequence length="300" mass="31929">MPVETKTVPFNVLNAFTNSVAGGNPAAVVFIPPGSFSTFTDEALLTIAKNLNQPITTFVSPAAALFESAPESATFDTRWFTPCREVPMCGHGTLAAAQAILTQGSLVSQSVTTLRFVSSKGRVAVARRVEDSKIEIALDAGSVTEVTGADAAKLRTVLARALGEDIEIRFTGRGDSNYAQYVLVDVDGTDLATLEVNTHALLDSPFTVHVLTTPSNDDSNVAFHSRMFAPSAGISEDHVCGTAHCLAGPYWKQKKQLTGVMMAKQVSSRGGDLRVLVDEEEGLVRLAGQVTAVLKEELFL</sequence>
<dbReference type="PANTHER" id="PTHR13774">
    <property type="entry name" value="PHENAZINE BIOSYNTHESIS PROTEIN"/>
    <property type="match status" value="1"/>
</dbReference>
<dbReference type="PIRSF" id="PIRSF016184">
    <property type="entry name" value="PhzC_PhzF"/>
    <property type="match status" value="1"/>
</dbReference>
<accession>A0A4S4LQV1</accession>
<dbReference type="PANTHER" id="PTHR13774:SF17">
    <property type="entry name" value="PHENAZINE BIOSYNTHESIS-LIKE DOMAIN-CONTAINING PROTEIN"/>
    <property type="match status" value="1"/>
</dbReference>
<evidence type="ECO:0000256" key="1">
    <source>
        <dbReference type="ARBA" id="ARBA00008270"/>
    </source>
</evidence>
<evidence type="ECO:0000313" key="3">
    <source>
        <dbReference type="EMBL" id="THH13978.1"/>
    </source>
</evidence>
<dbReference type="GO" id="GO:0016853">
    <property type="term" value="F:isomerase activity"/>
    <property type="evidence" value="ECO:0007669"/>
    <property type="project" value="UniProtKB-KW"/>
</dbReference>
<reference evidence="3 4" key="1">
    <citation type="submission" date="2019-02" db="EMBL/GenBank/DDBJ databases">
        <title>Genome sequencing of the rare red list fungi Bondarzewia mesenterica.</title>
        <authorList>
            <person name="Buettner E."/>
            <person name="Kellner H."/>
        </authorList>
    </citation>
    <scope>NUCLEOTIDE SEQUENCE [LARGE SCALE GENOMIC DNA]</scope>
    <source>
        <strain evidence="3 4">DSM 108281</strain>
    </source>
</reference>
<gene>
    <name evidence="3" type="ORF">EW146_g6303</name>
</gene>
<evidence type="ECO:0000256" key="2">
    <source>
        <dbReference type="ARBA" id="ARBA00023235"/>
    </source>
</evidence>
<comment type="similarity">
    <text evidence="1">Belongs to the PhzF family.</text>
</comment>
<keyword evidence="2" id="KW-0413">Isomerase</keyword>
<name>A0A4S4LQV1_9AGAM</name>
<dbReference type="Pfam" id="PF02567">
    <property type="entry name" value="PhzC-PhzF"/>
    <property type="match status" value="1"/>
</dbReference>